<dbReference type="Proteomes" id="UP000245962">
    <property type="component" value="Unassembled WGS sequence"/>
</dbReference>
<evidence type="ECO:0000259" key="6">
    <source>
        <dbReference type="Pfam" id="PF07291"/>
    </source>
</evidence>
<evidence type="ECO:0000256" key="1">
    <source>
        <dbReference type="ARBA" id="ARBA00004141"/>
    </source>
</evidence>
<dbReference type="PANTHER" id="PTHR36974">
    <property type="entry name" value="MEMBRANE PROTEIN-RELATED"/>
    <property type="match status" value="1"/>
</dbReference>
<keyword evidence="4 5" id="KW-0472">Membrane</keyword>
<feature type="transmembrane region" description="Helical" evidence="5">
    <location>
        <begin position="66"/>
        <end position="86"/>
    </location>
</feature>
<evidence type="ECO:0000313" key="7">
    <source>
        <dbReference type="EMBL" id="PVW16350.1"/>
    </source>
</evidence>
<comment type="subcellular location">
    <subcellularLocation>
        <location evidence="1">Membrane</location>
        <topology evidence="1">Multi-pass membrane protein</topology>
    </subcellularLocation>
</comment>
<name>A0A2U0I5Q6_9FLAO</name>
<evidence type="ECO:0000256" key="4">
    <source>
        <dbReference type="ARBA" id="ARBA00023136"/>
    </source>
</evidence>
<dbReference type="GO" id="GO:0016020">
    <property type="term" value="C:membrane"/>
    <property type="evidence" value="ECO:0007669"/>
    <property type="project" value="UniProtKB-SubCell"/>
</dbReference>
<proteinExistence type="predicted"/>
<feature type="transmembrane region" description="Helical" evidence="5">
    <location>
        <begin position="43"/>
        <end position="60"/>
    </location>
</feature>
<comment type="caution">
    <text evidence="7">The sequence shown here is derived from an EMBL/GenBank/DDBJ whole genome shotgun (WGS) entry which is preliminary data.</text>
</comment>
<keyword evidence="8" id="KW-1185">Reference proteome</keyword>
<dbReference type="Pfam" id="PF07291">
    <property type="entry name" value="MauE"/>
    <property type="match status" value="1"/>
</dbReference>
<evidence type="ECO:0000256" key="2">
    <source>
        <dbReference type="ARBA" id="ARBA00022692"/>
    </source>
</evidence>
<dbReference type="OrthoDB" id="327939at2"/>
<protein>
    <recommendedName>
        <fullName evidence="6">Methylamine utilisation protein MauE domain-containing protein</fullName>
    </recommendedName>
</protein>
<evidence type="ECO:0000313" key="8">
    <source>
        <dbReference type="Proteomes" id="UP000245962"/>
    </source>
</evidence>
<dbReference type="PANTHER" id="PTHR36974:SF1">
    <property type="entry name" value="DOXX FAMILY MEMBRANE PROTEIN"/>
    <property type="match status" value="1"/>
</dbReference>
<reference evidence="7 8" key="1">
    <citation type="submission" date="2018-04" db="EMBL/GenBank/DDBJ databases">
        <title>Marixanthomonas spongiae HN-E44 sp. nov., isolated from a marine sponge.</title>
        <authorList>
            <person name="Luo L."/>
            <person name="Zhuang L."/>
        </authorList>
    </citation>
    <scope>NUCLEOTIDE SEQUENCE [LARGE SCALE GENOMIC DNA]</scope>
    <source>
        <strain evidence="7 8">HN-E44</strain>
    </source>
</reference>
<organism evidence="7 8">
    <name type="scientific">Marixanthomonas spongiae</name>
    <dbReference type="NCBI Taxonomy" id="2174845"/>
    <lineage>
        <taxon>Bacteria</taxon>
        <taxon>Pseudomonadati</taxon>
        <taxon>Bacteroidota</taxon>
        <taxon>Flavobacteriia</taxon>
        <taxon>Flavobacteriales</taxon>
        <taxon>Flavobacteriaceae</taxon>
        <taxon>Marixanthomonas</taxon>
    </lineage>
</organism>
<dbReference type="EMBL" id="QEHR01000002">
    <property type="protein sequence ID" value="PVW16350.1"/>
    <property type="molecule type" value="Genomic_DNA"/>
</dbReference>
<sequence>MTNLPWHQYLMGVLYILAGVNHFRKPKLYERIMPPYIPAHSTMVLLSGVAEMVFGLMLLNKDTQSIAAWGIIGMLIVFFTVHIYMLQDERAAMKLPKWALILRIPLQFALIYWAYLYT</sequence>
<feature type="domain" description="Methylamine utilisation protein MauE" evidence="6">
    <location>
        <begin position="8"/>
        <end position="89"/>
    </location>
</feature>
<evidence type="ECO:0000256" key="5">
    <source>
        <dbReference type="SAM" id="Phobius"/>
    </source>
</evidence>
<dbReference type="RefSeq" id="WP_116693367.1">
    <property type="nucleotide sequence ID" value="NZ_QEHR01000002.1"/>
</dbReference>
<feature type="transmembrane region" description="Helical" evidence="5">
    <location>
        <begin position="98"/>
        <end position="115"/>
    </location>
</feature>
<keyword evidence="3 5" id="KW-1133">Transmembrane helix</keyword>
<dbReference type="InterPro" id="IPR009908">
    <property type="entry name" value="Methylamine_util_MauE"/>
</dbReference>
<keyword evidence="2 5" id="KW-0812">Transmembrane</keyword>
<dbReference type="GO" id="GO:0030416">
    <property type="term" value="P:methylamine metabolic process"/>
    <property type="evidence" value="ECO:0007669"/>
    <property type="project" value="InterPro"/>
</dbReference>
<dbReference type="AlphaFoldDB" id="A0A2U0I5Q6"/>
<accession>A0A2U0I5Q6</accession>
<evidence type="ECO:0000256" key="3">
    <source>
        <dbReference type="ARBA" id="ARBA00022989"/>
    </source>
</evidence>
<gene>
    <name evidence="7" type="ORF">DDV96_03570</name>
</gene>
<feature type="transmembrane region" description="Helical" evidence="5">
    <location>
        <begin position="6"/>
        <end position="23"/>
    </location>
</feature>